<dbReference type="Pfam" id="PF13641">
    <property type="entry name" value="Glyco_tranf_2_3"/>
    <property type="match status" value="1"/>
</dbReference>
<dbReference type="PROSITE" id="PS51677">
    <property type="entry name" value="NODB"/>
    <property type="match status" value="1"/>
</dbReference>
<dbReference type="PROSITE" id="PS51910">
    <property type="entry name" value="GH18_2"/>
    <property type="match status" value="1"/>
</dbReference>
<evidence type="ECO:0000259" key="6">
    <source>
        <dbReference type="PROSITE" id="PS51910"/>
    </source>
</evidence>
<accession>A0A146G5E9</accession>
<evidence type="ECO:0000259" key="5">
    <source>
        <dbReference type="PROSITE" id="PS51677"/>
    </source>
</evidence>
<feature type="transmembrane region" description="Helical" evidence="4">
    <location>
        <begin position="985"/>
        <end position="1007"/>
    </location>
</feature>
<organism evidence="7 8">
    <name type="scientific">Terrimicrobium sacchariphilum</name>
    <dbReference type="NCBI Taxonomy" id="690879"/>
    <lineage>
        <taxon>Bacteria</taxon>
        <taxon>Pseudomonadati</taxon>
        <taxon>Verrucomicrobiota</taxon>
        <taxon>Terrimicrobiia</taxon>
        <taxon>Terrimicrobiales</taxon>
        <taxon>Terrimicrobiaceae</taxon>
        <taxon>Terrimicrobium</taxon>
    </lineage>
</organism>
<protein>
    <submittedName>
        <fullName evidence="7">Glycosyltransferase</fullName>
    </submittedName>
</protein>
<name>A0A146G5E9_TERSA</name>
<evidence type="ECO:0000256" key="1">
    <source>
        <dbReference type="ARBA" id="ARBA00006739"/>
    </source>
</evidence>
<gene>
    <name evidence="7" type="ORF">TSACC_21172</name>
</gene>
<feature type="transmembrane region" description="Helical" evidence="4">
    <location>
        <begin position="1027"/>
        <end position="1047"/>
    </location>
</feature>
<dbReference type="CDD" id="cd10962">
    <property type="entry name" value="CE4_GT2-like"/>
    <property type="match status" value="1"/>
</dbReference>
<dbReference type="InterPro" id="IPR001223">
    <property type="entry name" value="Glyco_hydro18_cat"/>
</dbReference>
<dbReference type="InParanoid" id="A0A146G5E9"/>
<dbReference type="GO" id="GO:0016810">
    <property type="term" value="F:hydrolase activity, acting on carbon-nitrogen (but not peptide) bonds"/>
    <property type="evidence" value="ECO:0007669"/>
    <property type="project" value="InterPro"/>
</dbReference>
<dbReference type="OrthoDB" id="9768769at2"/>
<feature type="transmembrane region" description="Helical" evidence="4">
    <location>
        <begin position="18"/>
        <end position="38"/>
    </location>
</feature>
<sequence length="1102" mass="121935">MNKEGFVFFDPNRRRWTWVRVVVAIAVVVVLAASVVFVKSLLIQPLLKMPDSLMALRLKLHALEAKPHLMAERKPWEAMLQKSLGHAHQTRAALAKSGEVRAALLDDGDQRSLASFAAHAGELTHVCPEIMSVGGVPAHIRVEVEPSVLTLLHSSRAKMVPVMTNASGDSWDSDAIEGLLESDAAQQQHFIQALRDSLRDIGAAGVLLDWQGLDPSFSDRLTSFLGQIRDALHQDDRELWLSIPVGDDLKVFDLDQIPGVVDRMVAQLHDENAEQDAPGPVAAQPWFEGWLKALLGYGDPSQWIISIGAYGYDWNTTKTHATTLSFADAMARAQRASTTSVISQAPYYNPSFSYGYEGETHEVWFLDATTFANQLKAASDQKTGGIMVNRLGSEDPTIWKVFGKNESAIGSRHRQTYLEYLDPGAVIAHVGEGDFIRAELESHSGRREVDTDASGYLTETFTAWPVYPVAVHWGGFNPHRVALSFDDGPDPEWTPKILDILKARGVHATFFILGKHAEEHPELVRRILREGHEIGSHTYTHPNLGEVSTDQTILELNATERLFEWITRRSPILFRPPYNADSMPASLSDLRPIAQASAMGYLTVGESVDPQDWARPGADAIVRRVREERLTGSVILLHDAGGDRSQTVEALPHILDFLQDRGDQIVRVGAIMGLKREQSMPKMPIDAATAPLIISNIALALAHWIEDFIWAFMIIACLITLARSGIMAALALAWRKREPQEGFAPPISIVVAAYNEAKVIDGTLKALLNTDYQGEVEVVVIDDGSSDGTAAKVEEFAATEPRVRLIQQANAGKAVALSRGCEVAHHEMIVFLDADTHFQRDTLRHLVAPLADPKVGAVSGHAKVGNIRNWVTKFQSLEYTCGFNLDRRAYDKINAITVVPGAISAFRKSAIEDCGGFAFDTLAEDTDLTLSLHRRGWRVTYTPDAIAWTEAPETMSGLAKQRFRWAFGTMQCLWKNRDMILSARYGWLGCFSLPGVVIFQIILVATIPLVDFLLIVSILSGGGLPFVGYFLAFLICDLLLAFIACVIEGEKLSRSLWIIPMRFVYRPLLAYVVWRSILQILQGAWVGWGKLERRGNLLPAEQ</sequence>
<evidence type="ECO:0000256" key="2">
    <source>
        <dbReference type="ARBA" id="ARBA00022676"/>
    </source>
</evidence>
<dbReference type="SMART" id="SM00636">
    <property type="entry name" value="Glyco_18"/>
    <property type="match status" value="1"/>
</dbReference>
<dbReference type="GO" id="GO:0016757">
    <property type="term" value="F:glycosyltransferase activity"/>
    <property type="evidence" value="ECO:0007669"/>
    <property type="project" value="UniProtKB-KW"/>
</dbReference>
<keyword evidence="3 7" id="KW-0808">Transferase</keyword>
<dbReference type="PANTHER" id="PTHR43630:SF1">
    <property type="entry name" value="POLY-BETA-1,6-N-ACETYL-D-GLUCOSAMINE SYNTHASE"/>
    <property type="match status" value="1"/>
</dbReference>
<dbReference type="AlphaFoldDB" id="A0A146G5E9"/>
<dbReference type="PANTHER" id="PTHR43630">
    <property type="entry name" value="POLY-BETA-1,6-N-ACETYL-D-GLUCOSAMINE SYNTHASE"/>
    <property type="match status" value="1"/>
</dbReference>
<keyword evidence="8" id="KW-1185">Reference proteome</keyword>
<feature type="domain" description="GH18" evidence="6">
    <location>
        <begin position="99"/>
        <end position="412"/>
    </location>
</feature>
<dbReference type="Pfam" id="PF00704">
    <property type="entry name" value="Glyco_hydro_18"/>
    <property type="match status" value="1"/>
</dbReference>
<proteinExistence type="inferred from homology"/>
<dbReference type="CDD" id="cd06423">
    <property type="entry name" value="CESA_like"/>
    <property type="match status" value="1"/>
</dbReference>
<reference evidence="8" key="1">
    <citation type="journal article" date="2017" name="Genome Announc.">
        <title>Draft Genome Sequence of Terrimicrobium sacchariphilum NM-5T, a Facultative Anaerobic Soil Bacterium of the Class Spartobacteria.</title>
        <authorList>
            <person name="Qiu Y.L."/>
            <person name="Tourlousse D.M."/>
            <person name="Matsuura N."/>
            <person name="Ohashi A."/>
            <person name="Sekiguchi Y."/>
        </authorList>
    </citation>
    <scope>NUCLEOTIDE SEQUENCE [LARGE SCALE GENOMIC DNA]</scope>
    <source>
        <strain evidence="8">NM-5</strain>
    </source>
</reference>
<feature type="transmembrane region" description="Helical" evidence="4">
    <location>
        <begin position="1068"/>
        <end position="1088"/>
    </location>
</feature>
<keyword evidence="4" id="KW-0812">Transmembrane</keyword>
<comment type="caution">
    <text evidence="7">The sequence shown here is derived from an EMBL/GenBank/DDBJ whole genome shotgun (WGS) entry which is preliminary data.</text>
</comment>
<dbReference type="Gene3D" id="3.90.550.10">
    <property type="entry name" value="Spore Coat Polysaccharide Biosynthesis Protein SpsA, Chain A"/>
    <property type="match status" value="1"/>
</dbReference>
<dbReference type="SUPFAM" id="SSF51445">
    <property type="entry name" value="(Trans)glycosidases"/>
    <property type="match status" value="1"/>
</dbReference>
<dbReference type="InterPro" id="IPR002509">
    <property type="entry name" value="NODB_dom"/>
</dbReference>
<dbReference type="InterPro" id="IPR011583">
    <property type="entry name" value="Chitinase_II/V-like_cat"/>
</dbReference>
<dbReference type="InterPro" id="IPR017853">
    <property type="entry name" value="GH"/>
</dbReference>
<dbReference type="EMBL" id="BDCO01000002">
    <property type="protein sequence ID" value="GAT32771.1"/>
    <property type="molecule type" value="Genomic_DNA"/>
</dbReference>
<dbReference type="Proteomes" id="UP000076023">
    <property type="component" value="Unassembled WGS sequence"/>
</dbReference>
<evidence type="ECO:0000256" key="4">
    <source>
        <dbReference type="SAM" id="Phobius"/>
    </source>
</evidence>
<feature type="transmembrane region" description="Helical" evidence="4">
    <location>
        <begin position="711"/>
        <end position="734"/>
    </location>
</feature>
<keyword evidence="4" id="KW-0472">Membrane</keyword>
<evidence type="ECO:0000313" key="8">
    <source>
        <dbReference type="Proteomes" id="UP000076023"/>
    </source>
</evidence>
<keyword evidence="4" id="KW-1133">Transmembrane helix</keyword>
<dbReference type="Gene3D" id="3.20.20.80">
    <property type="entry name" value="Glycosidases"/>
    <property type="match status" value="1"/>
</dbReference>
<dbReference type="Gene3D" id="3.20.20.370">
    <property type="entry name" value="Glycoside hydrolase/deacetylase"/>
    <property type="match status" value="1"/>
</dbReference>
<dbReference type="STRING" id="690879.TSACC_21172"/>
<dbReference type="InterPro" id="IPR011330">
    <property type="entry name" value="Glyco_hydro/deAcase_b/a-brl"/>
</dbReference>
<dbReference type="InterPro" id="IPR029044">
    <property type="entry name" value="Nucleotide-diphossugar_trans"/>
</dbReference>
<evidence type="ECO:0000313" key="7">
    <source>
        <dbReference type="EMBL" id="GAT32771.1"/>
    </source>
</evidence>
<comment type="similarity">
    <text evidence="1">Belongs to the glycosyltransferase 2 family.</text>
</comment>
<dbReference type="GO" id="GO:0005975">
    <property type="term" value="P:carbohydrate metabolic process"/>
    <property type="evidence" value="ECO:0007669"/>
    <property type="project" value="InterPro"/>
</dbReference>
<dbReference type="GO" id="GO:0008061">
    <property type="term" value="F:chitin binding"/>
    <property type="evidence" value="ECO:0007669"/>
    <property type="project" value="InterPro"/>
</dbReference>
<dbReference type="SUPFAM" id="SSF88713">
    <property type="entry name" value="Glycoside hydrolase/deacetylase"/>
    <property type="match status" value="1"/>
</dbReference>
<dbReference type="Pfam" id="PF01522">
    <property type="entry name" value="Polysacc_deac_1"/>
    <property type="match status" value="1"/>
</dbReference>
<dbReference type="SUPFAM" id="SSF53448">
    <property type="entry name" value="Nucleotide-diphospho-sugar transferases"/>
    <property type="match status" value="1"/>
</dbReference>
<feature type="domain" description="NodB homology" evidence="5">
    <location>
        <begin position="479"/>
        <end position="666"/>
    </location>
</feature>
<dbReference type="RefSeq" id="WP_075078583.1">
    <property type="nucleotide sequence ID" value="NZ_BDCO01000002.1"/>
</dbReference>
<dbReference type="InterPro" id="IPR029070">
    <property type="entry name" value="Chitinase_insertion_sf"/>
</dbReference>
<dbReference type="Gene3D" id="3.10.50.10">
    <property type="match status" value="1"/>
</dbReference>
<keyword evidence="2" id="KW-0328">Glycosyltransferase</keyword>
<evidence type="ECO:0000256" key="3">
    <source>
        <dbReference type="ARBA" id="ARBA00022679"/>
    </source>
</evidence>